<evidence type="ECO:0000313" key="6">
    <source>
        <dbReference type="Proteomes" id="UP000271098"/>
    </source>
</evidence>
<dbReference type="GO" id="GO:0051598">
    <property type="term" value="P:meiotic recombination checkpoint signaling"/>
    <property type="evidence" value="ECO:0007669"/>
    <property type="project" value="TreeGrafter"/>
</dbReference>
<accession>A0A183DVG5</accession>
<dbReference type="PANTHER" id="PTHR45991:SF1">
    <property type="entry name" value="PACHYTENE CHECKPOINT PROTEIN 2 HOMOLOG"/>
    <property type="match status" value="1"/>
</dbReference>
<dbReference type="GO" id="GO:0007131">
    <property type="term" value="P:reciprocal meiotic recombination"/>
    <property type="evidence" value="ECO:0007669"/>
    <property type="project" value="TreeGrafter"/>
</dbReference>
<protein>
    <submittedName>
        <fullName evidence="7">ATPase_AAA_core domain-containing protein</fullName>
    </submittedName>
</protein>
<dbReference type="OrthoDB" id="10042665at2759"/>
<dbReference type="WBParaSite" id="GPUH_0001272001-mRNA-1">
    <property type="protein sequence ID" value="GPUH_0001272001-mRNA-1"/>
    <property type="gene ID" value="GPUH_0001272001"/>
</dbReference>
<evidence type="ECO:0000256" key="1">
    <source>
        <dbReference type="ARBA" id="ARBA00022741"/>
    </source>
</evidence>
<evidence type="ECO:0000313" key="7">
    <source>
        <dbReference type="WBParaSite" id="GPUH_0001272001-mRNA-1"/>
    </source>
</evidence>
<dbReference type="EMBL" id="UYRT01079538">
    <property type="protein sequence ID" value="VDN20912.1"/>
    <property type="molecule type" value="Genomic_DNA"/>
</dbReference>
<dbReference type="PROSITE" id="PS00674">
    <property type="entry name" value="AAA"/>
    <property type="match status" value="1"/>
</dbReference>
<dbReference type="Gene3D" id="3.40.50.300">
    <property type="entry name" value="P-loop containing nucleotide triphosphate hydrolases"/>
    <property type="match status" value="1"/>
</dbReference>
<dbReference type="Proteomes" id="UP000271098">
    <property type="component" value="Unassembled WGS sequence"/>
</dbReference>
<dbReference type="AlphaFoldDB" id="A0A183DVG5"/>
<name>A0A183DVG5_9BILA</name>
<dbReference type="InterPro" id="IPR044539">
    <property type="entry name" value="Pch2-like"/>
</dbReference>
<keyword evidence="6" id="KW-1185">Reference proteome</keyword>
<gene>
    <name evidence="5" type="ORF">GPUH_LOCUS12706</name>
</gene>
<dbReference type="GO" id="GO:0005694">
    <property type="term" value="C:chromosome"/>
    <property type="evidence" value="ECO:0007669"/>
    <property type="project" value="TreeGrafter"/>
</dbReference>
<organism evidence="7">
    <name type="scientific">Gongylonema pulchrum</name>
    <dbReference type="NCBI Taxonomy" id="637853"/>
    <lineage>
        <taxon>Eukaryota</taxon>
        <taxon>Metazoa</taxon>
        <taxon>Ecdysozoa</taxon>
        <taxon>Nematoda</taxon>
        <taxon>Chromadorea</taxon>
        <taxon>Rhabditida</taxon>
        <taxon>Spirurina</taxon>
        <taxon>Spiruromorpha</taxon>
        <taxon>Spiruroidea</taxon>
        <taxon>Gongylonematidae</taxon>
        <taxon>Gongylonema</taxon>
    </lineage>
</organism>
<dbReference type="SUPFAM" id="SSF52540">
    <property type="entry name" value="P-loop containing nucleoside triphosphate hydrolases"/>
    <property type="match status" value="1"/>
</dbReference>
<comment type="similarity">
    <text evidence="3">Belongs to the AAA ATPase family.</text>
</comment>
<evidence type="ECO:0000256" key="2">
    <source>
        <dbReference type="ARBA" id="ARBA00022840"/>
    </source>
</evidence>
<dbReference type="GO" id="GO:0005524">
    <property type="term" value="F:ATP binding"/>
    <property type="evidence" value="ECO:0007669"/>
    <property type="project" value="UniProtKB-KW"/>
</dbReference>
<reference evidence="5 6" key="2">
    <citation type="submission" date="2018-11" db="EMBL/GenBank/DDBJ databases">
        <authorList>
            <consortium name="Pathogen Informatics"/>
        </authorList>
    </citation>
    <scope>NUCLEOTIDE SEQUENCE [LARGE SCALE GENOMIC DNA]</scope>
</reference>
<evidence type="ECO:0000259" key="4">
    <source>
        <dbReference type="Pfam" id="PF00004"/>
    </source>
</evidence>
<proteinExistence type="inferred from homology"/>
<keyword evidence="2 3" id="KW-0067">ATP-binding</keyword>
<evidence type="ECO:0000256" key="3">
    <source>
        <dbReference type="RuleBase" id="RU003651"/>
    </source>
</evidence>
<reference evidence="7" key="1">
    <citation type="submission" date="2016-06" db="UniProtKB">
        <authorList>
            <consortium name="WormBaseParasite"/>
        </authorList>
    </citation>
    <scope>IDENTIFICATION</scope>
</reference>
<keyword evidence="1 3" id="KW-0547">Nucleotide-binding</keyword>
<evidence type="ECO:0000313" key="5">
    <source>
        <dbReference type="EMBL" id="VDN20912.1"/>
    </source>
</evidence>
<sequence length="129" mass="14549">MARGSMLHRNEPTDGVRAVNAVLTEVDRIRRHSNVESLTMARGSMLHRNEPTDGVRAVNAVLTEVDRIRRHSNVFILATSNIMHSLDEAFTDRADLSRFVGYPSAEAIYTIFLSCIDEMLRQCNAKNAY</sequence>
<dbReference type="GO" id="GO:0016887">
    <property type="term" value="F:ATP hydrolysis activity"/>
    <property type="evidence" value="ECO:0007669"/>
    <property type="project" value="InterPro"/>
</dbReference>
<dbReference type="InterPro" id="IPR003959">
    <property type="entry name" value="ATPase_AAA_core"/>
</dbReference>
<dbReference type="Pfam" id="PF00004">
    <property type="entry name" value="AAA"/>
    <property type="match status" value="1"/>
</dbReference>
<dbReference type="PANTHER" id="PTHR45991">
    <property type="entry name" value="PACHYTENE CHECKPOINT PROTEIN 2"/>
    <property type="match status" value="1"/>
</dbReference>
<dbReference type="InterPro" id="IPR003960">
    <property type="entry name" value="ATPase_AAA_CS"/>
</dbReference>
<dbReference type="InterPro" id="IPR027417">
    <property type="entry name" value="P-loop_NTPase"/>
</dbReference>
<dbReference type="GO" id="GO:0005634">
    <property type="term" value="C:nucleus"/>
    <property type="evidence" value="ECO:0007669"/>
    <property type="project" value="TreeGrafter"/>
</dbReference>
<feature type="domain" description="ATPase AAA-type core" evidence="4">
    <location>
        <begin position="40"/>
        <end position="101"/>
    </location>
</feature>